<evidence type="ECO:0000313" key="3">
    <source>
        <dbReference type="EMBL" id="EXF78782.1"/>
    </source>
</evidence>
<dbReference type="Pfam" id="PF00106">
    <property type="entry name" value="adh_short"/>
    <property type="match status" value="1"/>
</dbReference>
<feature type="region of interest" description="Disordered" evidence="1">
    <location>
        <begin position="285"/>
        <end position="321"/>
    </location>
</feature>
<dbReference type="KEGG" id="cfj:CFIO01_01621"/>
<keyword evidence="2" id="KW-0472">Membrane</keyword>
<feature type="transmembrane region" description="Helical" evidence="2">
    <location>
        <begin position="334"/>
        <end position="360"/>
    </location>
</feature>
<name>A0A010QFT5_9PEZI</name>
<dbReference type="InterPro" id="IPR021514">
    <property type="entry name" value="DUF3176"/>
</dbReference>
<dbReference type="PANTHER" id="PTHR35394:SF5">
    <property type="entry name" value="DUF3176 DOMAIN-CONTAINING PROTEIN"/>
    <property type="match status" value="1"/>
</dbReference>
<dbReference type="Pfam" id="PF11374">
    <property type="entry name" value="DUF3176"/>
    <property type="match status" value="1"/>
</dbReference>
<dbReference type="OrthoDB" id="5242705at2759"/>
<dbReference type="Proteomes" id="UP000020467">
    <property type="component" value="Unassembled WGS sequence"/>
</dbReference>
<evidence type="ECO:0000256" key="1">
    <source>
        <dbReference type="SAM" id="MobiDB-lite"/>
    </source>
</evidence>
<feature type="compositionally biased region" description="Low complexity" evidence="1">
    <location>
        <begin position="297"/>
        <end position="312"/>
    </location>
</feature>
<feature type="transmembrane region" description="Helical" evidence="2">
    <location>
        <begin position="380"/>
        <end position="401"/>
    </location>
</feature>
<dbReference type="InterPro" id="IPR036291">
    <property type="entry name" value="NAD(P)-bd_dom_sf"/>
</dbReference>
<proteinExistence type="predicted"/>
<sequence length="940" mass="102688">MSSYLVTGASRGLGFEFLRQLSADANNIVIGVVRNAEATKQKVDAELQRKNIHVLQADLDDFDAIKTAVNAASEITGGSIDYVIANAAFISTWSSYDGISVLVDKRGETPKRLEEDLVDSFRTNVVGNVHLFNLALPHILRGHAKKVVTVSSGMADLDFISKSGIEVGAPYSISKAALNTAVAKFSAEHSPQGVLFFSISPGVIDTGLYDNATEEEKQKGMAMLGKMAKYAPHFTGPSTQSLRLFNYRLYEPSAPLTGENLAMATFASENGDLNKQASTSTELAQWTTARDGPSGIPSRCASLSPRRSSPPRQRLRDKDVCEARQDSQTRRSVLFLWIWEILSLVLATCLLVVTITVILGQNDHPLGDWPLDRIMTLNSLVNLLSTIFRGILVSIATELIAQAKWTWFWCDKSSQRRMGNLQHFDDGTRGVWGALKLMRIVTWRSPSILVAVVVLVSSFAIGPFVQQSIGHVDKNETLGLGTGIIPVTRHVDGMNISIPLGDSGGMTLKSDIKGAIQTLALSRNGIDSIILPTCPTGNCTFIGLGSNTSVKAGFDVTHASAGICSICTDIGEMIDHQGLIDNLQTINHSLANGISIINSDREGGMRVISGDLSWTNGTIPPETLERASVSFANVTVLASTVLEGNINKNKPKHAIAVTCSLYPCIRTYSAIISRGVLSETPVTETPMGYDFRNEKSPGARKAWDLSAVQLPCLIKGKVYTEGNLSQGPDLSTIRHASAGRTLGIDSEFKAPEECIYRVENDFKLLMSQYFSEEFFNGTCSWDSKQPNSINCGGAIWLSRLWANGESTSSSLEQLFTDFATALTNQLRFGMGRKNGTTSVVNGESLQLVTYIAVKPYWLIFPAILLILEIMALSWMISLTVVYRDELAVWKGSILPLLFYRDLFWGNTDSDGASKRLLTTEEMEEQADQIRSNFSRNIWNN</sequence>
<dbReference type="PANTHER" id="PTHR35394">
    <property type="entry name" value="DUF3176 DOMAIN-CONTAINING PROTEIN"/>
    <property type="match status" value="1"/>
</dbReference>
<dbReference type="eggNOG" id="KOG1611">
    <property type="taxonomic scope" value="Eukaryota"/>
</dbReference>
<accession>A0A010QFT5</accession>
<protein>
    <submittedName>
        <fullName evidence="3">Short-chain dehydrogenase</fullName>
    </submittedName>
</protein>
<feature type="transmembrane region" description="Helical" evidence="2">
    <location>
        <begin position="856"/>
        <end position="882"/>
    </location>
</feature>
<feature type="transmembrane region" description="Helical" evidence="2">
    <location>
        <begin position="446"/>
        <end position="465"/>
    </location>
</feature>
<dbReference type="EMBL" id="JARH01000609">
    <property type="protein sequence ID" value="EXF78782.1"/>
    <property type="molecule type" value="Genomic_DNA"/>
</dbReference>
<reference evidence="3 4" key="1">
    <citation type="submission" date="2014-02" db="EMBL/GenBank/DDBJ databases">
        <title>The genome sequence of Colletotrichum fioriniae PJ7.</title>
        <authorList>
            <person name="Baroncelli R."/>
            <person name="Thon M.R."/>
        </authorList>
    </citation>
    <scope>NUCLEOTIDE SEQUENCE [LARGE SCALE GENOMIC DNA]</scope>
    <source>
        <strain evidence="3 4">PJ7</strain>
    </source>
</reference>
<keyword evidence="2" id="KW-1133">Transmembrane helix</keyword>
<comment type="caution">
    <text evidence="3">The sequence shown here is derived from an EMBL/GenBank/DDBJ whole genome shotgun (WGS) entry which is preliminary data.</text>
</comment>
<dbReference type="HOGENOM" id="CLU_312152_0_0_1"/>
<evidence type="ECO:0000256" key="2">
    <source>
        <dbReference type="SAM" id="Phobius"/>
    </source>
</evidence>
<evidence type="ECO:0000313" key="4">
    <source>
        <dbReference type="Proteomes" id="UP000020467"/>
    </source>
</evidence>
<dbReference type="Gene3D" id="3.40.50.720">
    <property type="entry name" value="NAD(P)-binding Rossmann-like Domain"/>
    <property type="match status" value="1"/>
</dbReference>
<dbReference type="AlphaFoldDB" id="A0A010QFT5"/>
<dbReference type="InterPro" id="IPR002347">
    <property type="entry name" value="SDR_fam"/>
</dbReference>
<dbReference type="SUPFAM" id="SSF51735">
    <property type="entry name" value="NAD(P)-binding Rossmann-fold domains"/>
    <property type="match status" value="1"/>
</dbReference>
<keyword evidence="2" id="KW-0812">Transmembrane</keyword>
<keyword evidence="4" id="KW-1185">Reference proteome</keyword>
<dbReference type="PRINTS" id="PR00081">
    <property type="entry name" value="GDHRDH"/>
</dbReference>
<gene>
    <name evidence="3" type="ORF">CFIO01_01621</name>
</gene>
<organism evidence="3 4">
    <name type="scientific">Colletotrichum fioriniae PJ7</name>
    <dbReference type="NCBI Taxonomy" id="1445577"/>
    <lineage>
        <taxon>Eukaryota</taxon>
        <taxon>Fungi</taxon>
        <taxon>Dikarya</taxon>
        <taxon>Ascomycota</taxon>
        <taxon>Pezizomycotina</taxon>
        <taxon>Sordariomycetes</taxon>
        <taxon>Hypocreomycetidae</taxon>
        <taxon>Glomerellales</taxon>
        <taxon>Glomerellaceae</taxon>
        <taxon>Colletotrichum</taxon>
        <taxon>Colletotrichum acutatum species complex</taxon>
    </lineage>
</organism>